<reference evidence="3 4" key="1">
    <citation type="submission" date="2016-07" db="EMBL/GenBank/DDBJ databases">
        <title>Multiple horizontal gene transfer events from other fungi enriched the ability of initially mycotrophic Trichoderma (Ascomycota) to feed on dead plant biomass.</title>
        <authorList>
            <consortium name="DOE Joint Genome Institute"/>
            <person name="Aerts A."/>
            <person name="Atanasova L."/>
            <person name="Chenthamara K."/>
            <person name="Zhang J."/>
            <person name="Grujic M."/>
            <person name="Henrissat B."/>
            <person name="Kuo A."/>
            <person name="Salamov A."/>
            <person name="Lipzen A."/>
            <person name="Labutti K."/>
            <person name="Barry K."/>
            <person name="Miao Y."/>
            <person name="Rahimi M.J."/>
            <person name="Shen Q."/>
            <person name="Grigoriev I.V."/>
            <person name="Kubicek C.P."/>
            <person name="Druzhinina I.S."/>
        </authorList>
    </citation>
    <scope>NUCLEOTIDE SEQUENCE [LARGE SCALE GENOMIC DNA]</scope>
    <source>
        <strain evidence="3 4">ATCC 18648</strain>
    </source>
</reference>
<feature type="region of interest" description="Disordered" evidence="1">
    <location>
        <begin position="233"/>
        <end position="255"/>
    </location>
</feature>
<feature type="transmembrane region" description="Helical" evidence="2">
    <location>
        <begin position="73"/>
        <end position="96"/>
    </location>
</feature>
<sequence length="463" mass="49952">MSGSGTAGRQVVQRVDSPPGLEVSTHAQVGQGLEVFGDDGLQVVNFGLDSIGGDPKGEAQIKETERKAARKKLWLIITGIVSLLVIVAAVVGGVVASRHRHTSSSAGSQASSTPSPSSIPSKPPSSPNDADARSGIGVTGWWTGSSSFNIRLVYRGQDGDLRVMGYHSGDGNWSRLATLEDTKAKRGTPIAASSFNVPVFYFTPVTSTNNYMQSEIFYLNDQDELQEWVFREQDTNSSSAQTHNGSGIMSSKGWKAGSNSRLASYWPSLIYQDGDNLMQEAYCANLTWSQEKVGLKSHEGSVFAEIPYSVNAAASGGERIIYQSDDRKLLVMKRNNLTDELSADAPAFTIPTGAPMGAFTVPRDSDKSNVAMNTYILWQGNTGALQMTWEDDSTGWRTSSTPASLGRLDNGTDIACLTPTIWSVTSLQSSYGMARCYYLVNGHIREVHYDGSNWSVIGNVQLD</sequence>
<dbReference type="STRING" id="983965.A0A2T4C4H5"/>
<keyword evidence="2" id="KW-0472">Membrane</keyword>
<proteinExistence type="predicted"/>
<dbReference type="AlphaFoldDB" id="A0A2T4C4H5"/>
<evidence type="ECO:0008006" key="5">
    <source>
        <dbReference type="Google" id="ProtNLM"/>
    </source>
</evidence>
<evidence type="ECO:0000256" key="1">
    <source>
        <dbReference type="SAM" id="MobiDB-lite"/>
    </source>
</evidence>
<dbReference type="Proteomes" id="UP000240760">
    <property type="component" value="Unassembled WGS sequence"/>
</dbReference>
<feature type="region of interest" description="Disordered" evidence="1">
    <location>
        <begin position="100"/>
        <end position="133"/>
    </location>
</feature>
<feature type="compositionally biased region" description="Low complexity" evidence="1">
    <location>
        <begin position="103"/>
        <end position="120"/>
    </location>
</feature>
<keyword evidence="2" id="KW-1133">Transmembrane helix</keyword>
<evidence type="ECO:0000256" key="2">
    <source>
        <dbReference type="SAM" id="Phobius"/>
    </source>
</evidence>
<protein>
    <recommendedName>
        <fullName evidence="5">Fucose-specific lectin</fullName>
    </recommendedName>
</protein>
<gene>
    <name evidence="3" type="ORF">M440DRAFT_1333822</name>
</gene>
<evidence type="ECO:0000313" key="3">
    <source>
        <dbReference type="EMBL" id="PTB76445.1"/>
    </source>
</evidence>
<evidence type="ECO:0000313" key="4">
    <source>
        <dbReference type="Proteomes" id="UP000240760"/>
    </source>
</evidence>
<name>A0A2T4C4H5_TRILO</name>
<dbReference type="EMBL" id="KZ679132">
    <property type="protein sequence ID" value="PTB76445.1"/>
    <property type="molecule type" value="Genomic_DNA"/>
</dbReference>
<keyword evidence="4" id="KW-1185">Reference proteome</keyword>
<keyword evidence="2" id="KW-0812">Transmembrane</keyword>
<dbReference type="Gene3D" id="2.120.10.70">
    <property type="entry name" value="Fucose-specific lectin"/>
    <property type="match status" value="1"/>
</dbReference>
<accession>A0A2T4C4H5</accession>
<dbReference type="SUPFAM" id="SSF89372">
    <property type="entry name" value="Fucose-specific lectin"/>
    <property type="match status" value="1"/>
</dbReference>
<dbReference type="OrthoDB" id="3800077at2759"/>
<feature type="compositionally biased region" description="Polar residues" evidence="1">
    <location>
        <begin position="235"/>
        <end position="249"/>
    </location>
</feature>
<feature type="region of interest" description="Disordered" evidence="1">
    <location>
        <begin position="1"/>
        <end position="23"/>
    </location>
</feature>
<organism evidence="3 4">
    <name type="scientific">Trichoderma longibrachiatum ATCC 18648</name>
    <dbReference type="NCBI Taxonomy" id="983965"/>
    <lineage>
        <taxon>Eukaryota</taxon>
        <taxon>Fungi</taxon>
        <taxon>Dikarya</taxon>
        <taxon>Ascomycota</taxon>
        <taxon>Pezizomycotina</taxon>
        <taxon>Sordariomycetes</taxon>
        <taxon>Hypocreomycetidae</taxon>
        <taxon>Hypocreales</taxon>
        <taxon>Hypocreaceae</taxon>
        <taxon>Trichoderma</taxon>
    </lineage>
</organism>